<dbReference type="Ensembl" id="ENSPRET00000015463.1">
    <property type="protein sequence ID" value="ENSPREP00000015306.1"/>
    <property type="gene ID" value="ENSPREG00000010323.1"/>
</dbReference>
<feature type="domain" description="Ig-like" evidence="3">
    <location>
        <begin position="126"/>
        <end position="199"/>
    </location>
</feature>
<reference evidence="5" key="1">
    <citation type="submission" date="2013-11" db="EMBL/GenBank/DDBJ databases">
        <title>The genomic landscape of the Guanapo guppy.</title>
        <authorList>
            <person name="Kuenstner A."/>
            <person name="Dreyer C."/>
        </authorList>
    </citation>
    <scope>NUCLEOTIDE SEQUENCE</scope>
    <source>
        <strain evidence="5">Guanapo</strain>
    </source>
</reference>
<dbReference type="InterPro" id="IPR013162">
    <property type="entry name" value="CD80_C2-set"/>
</dbReference>
<evidence type="ECO:0000313" key="5">
    <source>
        <dbReference type="Proteomes" id="UP000242638"/>
    </source>
</evidence>
<sequence length="307" mass="34015">SNIYQTSRLLYDFFVLYPAASQKVQLEPLNSTALRDSDVQFIATIQGHWEVTNWGVRGIQVLTIINSTNSIIPSEDRFSARFCVNTSRSCVEFTVHNVTRADAGEVVCNVQVLQSKTVFAFFLSESGTVSIPGGNVTVKQGGEVELECVTTAWFPAPTISWTQNGQAVNSSLYNTTSTNLTRCKNRALLLLLLKNKTFCGTLTYLIPLPATVPKPPDWTVLIAIVVSFGSCGLLVFLILGIVICYKHRKEKSKRLSFLAQLLSLCMAHRCNPKTHSQKINVKKCSLLSLTNPVTCCFMLLSRTKLPR</sequence>
<dbReference type="PANTHER" id="PTHR44991">
    <property type="entry name" value="IMMUNOGLOBULIN SUPERFAMILY MEMBER 5"/>
    <property type="match status" value="1"/>
</dbReference>
<keyword evidence="2" id="KW-1133">Transmembrane helix</keyword>
<keyword evidence="1" id="KW-1015">Disulfide bond</keyword>
<keyword evidence="2" id="KW-0812">Transmembrane</keyword>
<dbReference type="Gene3D" id="2.60.40.10">
    <property type="entry name" value="Immunoglobulins"/>
    <property type="match status" value="1"/>
</dbReference>
<dbReference type="GeneTree" id="ENSGT00940000165615"/>
<dbReference type="STRING" id="8081.ENSPREP00000015306"/>
<evidence type="ECO:0000256" key="2">
    <source>
        <dbReference type="SAM" id="Phobius"/>
    </source>
</evidence>
<organism evidence="4 5">
    <name type="scientific">Poecilia reticulata</name>
    <name type="common">Guppy</name>
    <name type="synonym">Acanthophacelus reticulatus</name>
    <dbReference type="NCBI Taxonomy" id="8081"/>
    <lineage>
        <taxon>Eukaryota</taxon>
        <taxon>Metazoa</taxon>
        <taxon>Chordata</taxon>
        <taxon>Craniata</taxon>
        <taxon>Vertebrata</taxon>
        <taxon>Euteleostomi</taxon>
        <taxon>Actinopterygii</taxon>
        <taxon>Neopterygii</taxon>
        <taxon>Teleostei</taxon>
        <taxon>Neoteleostei</taxon>
        <taxon>Acanthomorphata</taxon>
        <taxon>Ovalentaria</taxon>
        <taxon>Atherinomorphae</taxon>
        <taxon>Cyprinodontiformes</taxon>
        <taxon>Poeciliidae</taxon>
        <taxon>Poeciliinae</taxon>
        <taxon>Poecilia</taxon>
    </lineage>
</organism>
<reference evidence="4" key="3">
    <citation type="submission" date="2025-09" db="UniProtKB">
        <authorList>
            <consortium name="Ensembl"/>
        </authorList>
    </citation>
    <scope>IDENTIFICATION</scope>
    <source>
        <strain evidence="4">Guanapo</strain>
    </source>
</reference>
<dbReference type="InterPro" id="IPR013783">
    <property type="entry name" value="Ig-like_fold"/>
</dbReference>
<keyword evidence="2" id="KW-0472">Membrane</keyword>
<proteinExistence type="predicted"/>
<dbReference type="InterPro" id="IPR036179">
    <property type="entry name" value="Ig-like_dom_sf"/>
</dbReference>
<protein>
    <submittedName>
        <fullName evidence="4">Immunoglobulin superfamily, member 5a</fullName>
    </submittedName>
</protein>
<dbReference type="Proteomes" id="UP000242638">
    <property type="component" value="Unassembled WGS sequence"/>
</dbReference>
<feature type="transmembrane region" description="Helical" evidence="2">
    <location>
        <begin position="218"/>
        <end position="245"/>
    </location>
</feature>
<evidence type="ECO:0000259" key="3">
    <source>
        <dbReference type="PROSITE" id="PS50835"/>
    </source>
</evidence>
<accession>A0A3P9P0F6</accession>
<keyword evidence="5" id="KW-1185">Reference proteome</keyword>
<dbReference type="PANTHER" id="PTHR44991:SF1">
    <property type="entry name" value="IMMUNOGLOBULIN SUPERFAMILY MEMBER 5"/>
    <property type="match status" value="1"/>
</dbReference>
<evidence type="ECO:0000256" key="1">
    <source>
        <dbReference type="ARBA" id="ARBA00023157"/>
    </source>
</evidence>
<dbReference type="SUPFAM" id="SSF48726">
    <property type="entry name" value="Immunoglobulin"/>
    <property type="match status" value="2"/>
</dbReference>
<evidence type="ECO:0000313" key="4">
    <source>
        <dbReference type="Ensembl" id="ENSPREP00000015306.1"/>
    </source>
</evidence>
<name>A0A3P9P0F6_POERE</name>
<dbReference type="PROSITE" id="PS50835">
    <property type="entry name" value="IG_LIKE"/>
    <property type="match status" value="1"/>
</dbReference>
<dbReference type="OMA" id="GMINITG"/>
<reference evidence="4" key="2">
    <citation type="submission" date="2025-08" db="UniProtKB">
        <authorList>
            <consortium name="Ensembl"/>
        </authorList>
    </citation>
    <scope>IDENTIFICATION</scope>
    <source>
        <strain evidence="4">Guanapo</strain>
    </source>
</reference>
<feature type="transmembrane region" description="Helical" evidence="2">
    <location>
        <begin position="187"/>
        <end position="206"/>
    </location>
</feature>
<dbReference type="AlphaFoldDB" id="A0A3P9P0F6"/>
<dbReference type="Pfam" id="PF08205">
    <property type="entry name" value="C2-set_2"/>
    <property type="match status" value="1"/>
</dbReference>
<dbReference type="InterPro" id="IPR007110">
    <property type="entry name" value="Ig-like_dom"/>
</dbReference>